<dbReference type="Pfam" id="PF02416">
    <property type="entry name" value="TatA_B_E"/>
    <property type="match status" value="1"/>
</dbReference>
<dbReference type="EMBL" id="DVGB01000024">
    <property type="protein sequence ID" value="HIR01016.1"/>
    <property type="molecule type" value="Genomic_DNA"/>
</dbReference>
<accession>A0A9D1A176</accession>
<feature type="compositionally biased region" description="Low complexity" evidence="8">
    <location>
        <begin position="118"/>
        <end position="179"/>
    </location>
</feature>
<gene>
    <name evidence="9" type="ORF">IAA69_01930</name>
</gene>
<reference evidence="9" key="2">
    <citation type="journal article" date="2021" name="PeerJ">
        <title>Extensive microbial diversity within the chicken gut microbiome revealed by metagenomics and culture.</title>
        <authorList>
            <person name="Gilroy R."/>
            <person name="Ravi A."/>
            <person name="Getino M."/>
            <person name="Pursley I."/>
            <person name="Horton D.L."/>
            <person name="Alikhan N.F."/>
            <person name="Baker D."/>
            <person name="Gharbi K."/>
            <person name="Hall N."/>
            <person name="Watson M."/>
            <person name="Adriaenssens E.M."/>
            <person name="Foster-Nyarko E."/>
            <person name="Jarju S."/>
            <person name="Secka A."/>
            <person name="Antonio M."/>
            <person name="Oren A."/>
            <person name="Chaudhuri R.R."/>
            <person name="La Ragione R."/>
            <person name="Hildebrand F."/>
            <person name="Pallen M.J."/>
        </authorList>
    </citation>
    <scope>NUCLEOTIDE SEQUENCE</scope>
    <source>
        <strain evidence="9">ChiGjej1B1-2707</strain>
    </source>
</reference>
<dbReference type="PANTHER" id="PTHR33162:SF1">
    <property type="entry name" value="SEC-INDEPENDENT PROTEIN TRANSLOCASE PROTEIN TATA, CHLOROPLASTIC"/>
    <property type="match status" value="1"/>
</dbReference>
<evidence type="ECO:0000256" key="6">
    <source>
        <dbReference type="ARBA" id="ARBA00023010"/>
    </source>
</evidence>
<dbReference type="Gene3D" id="1.20.5.3310">
    <property type="match status" value="1"/>
</dbReference>
<dbReference type="PANTHER" id="PTHR33162">
    <property type="entry name" value="SEC-INDEPENDENT PROTEIN TRANSLOCASE PROTEIN TATA, CHLOROPLASTIC"/>
    <property type="match status" value="1"/>
</dbReference>
<evidence type="ECO:0000256" key="7">
    <source>
        <dbReference type="ARBA" id="ARBA00023136"/>
    </source>
</evidence>
<evidence type="ECO:0000256" key="5">
    <source>
        <dbReference type="ARBA" id="ARBA00022989"/>
    </source>
</evidence>
<comment type="subcellular location">
    <subcellularLocation>
        <location evidence="1">Membrane</location>
        <topology evidence="1">Single-pass membrane protein</topology>
    </subcellularLocation>
</comment>
<evidence type="ECO:0000313" key="10">
    <source>
        <dbReference type="Proteomes" id="UP000824261"/>
    </source>
</evidence>
<dbReference type="InterPro" id="IPR003369">
    <property type="entry name" value="TatA/B/E"/>
</dbReference>
<dbReference type="GO" id="GO:0015031">
    <property type="term" value="P:protein transport"/>
    <property type="evidence" value="ECO:0007669"/>
    <property type="project" value="UniProtKB-KW"/>
</dbReference>
<feature type="region of interest" description="Disordered" evidence="8">
    <location>
        <begin position="71"/>
        <end position="185"/>
    </location>
</feature>
<feature type="compositionally biased region" description="Basic and acidic residues" evidence="8">
    <location>
        <begin position="71"/>
        <end position="111"/>
    </location>
</feature>
<protein>
    <submittedName>
        <fullName evidence="9">Twin-arginine translocase TatA/TatE family subunit</fullName>
    </submittedName>
</protein>
<dbReference type="PRINTS" id="PR01506">
    <property type="entry name" value="TATBPROTEIN"/>
</dbReference>
<keyword evidence="7" id="KW-0472">Membrane</keyword>
<dbReference type="Proteomes" id="UP000824261">
    <property type="component" value="Unassembled WGS sequence"/>
</dbReference>
<keyword evidence="6" id="KW-0811">Translocation</keyword>
<evidence type="ECO:0000256" key="2">
    <source>
        <dbReference type="ARBA" id="ARBA00022448"/>
    </source>
</evidence>
<evidence type="ECO:0000256" key="4">
    <source>
        <dbReference type="ARBA" id="ARBA00022927"/>
    </source>
</evidence>
<keyword evidence="3" id="KW-0812">Transmembrane</keyword>
<evidence type="ECO:0000313" key="9">
    <source>
        <dbReference type="EMBL" id="HIR01016.1"/>
    </source>
</evidence>
<keyword evidence="5" id="KW-1133">Transmembrane helix</keyword>
<reference evidence="9" key="1">
    <citation type="submission" date="2020-10" db="EMBL/GenBank/DDBJ databases">
        <authorList>
            <person name="Gilroy R."/>
        </authorList>
    </citation>
    <scope>NUCLEOTIDE SEQUENCE</scope>
    <source>
        <strain evidence="9">ChiGjej1B1-2707</strain>
    </source>
</reference>
<sequence>MFGIGGTELFLILLFGFLLFGPDKLPSIAKTAGKAIAKFRNAQEEVTKVVQNEIYDPKSDEPFKNPLEAVEKLGKKSENKTVAKQESFSERKARYDRERAARRAAEQEKAAEGTSSDTAARTAKTAPKPAPKAASAAKPASSAAAQPATAPSSSAKPAAEAKPASSAASSTTTNAPSATSEEKGE</sequence>
<evidence type="ECO:0000256" key="1">
    <source>
        <dbReference type="ARBA" id="ARBA00004167"/>
    </source>
</evidence>
<evidence type="ECO:0000256" key="3">
    <source>
        <dbReference type="ARBA" id="ARBA00022692"/>
    </source>
</evidence>
<dbReference type="GO" id="GO:0016020">
    <property type="term" value="C:membrane"/>
    <property type="evidence" value="ECO:0007669"/>
    <property type="project" value="UniProtKB-SubCell"/>
</dbReference>
<keyword evidence="4" id="KW-0653">Protein transport</keyword>
<evidence type="ECO:0000256" key="8">
    <source>
        <dbReference type="SAM" id="MobiDB-lite"/>
    </source>
</evidence>
<keyword evidence="2" id="KW-0813">Transport</keyword>
<comment type="caution">
    <text evidence="9">The sequence shown here is derived from an EMBL/GenBank/DDBJ whole genome shotgun (WGS) entry which is preliminary data.</text>
</comment>
<dbReference type="AlphaFoldDB" id="A0A9D1A176"/>
<proteinExistence type="predicted"/>
<name>A0A9D1A176_9ACTN</name>
<organism evidence="9 10">
    <name type="scientific">Candidatus Aveggerthella stercoripullorum</name>
    <dbReference type="NCBI Taxonomy" id="2840688"/>
    <lineage>
        <taxon>Bacteria</taxon>
        <taxon>Bacillati</taxon>
        <taxon>Actinomycetota</taxon>
        <taxon>Coriobacteriia</taxon>
        <taxon>Eggerthellales</taxon>
        <taxon>Eggerthellaceae</taxon>
        <taxon>Eggerthellaceae incertae sedis</taxon>
        <taxon>Candidatus Aveggerthella</taxon>
    </lineage>
</organism>